<keyword evidence="5" id="KW-1015">Disulfide bond</keyword>
<dbReference type="GO" id="GO:0016829">
    <property type="term" value="F:lyase activity"/>
    <property type="evidence" value="ECO:0007669"/>
    <property type="project" value="UniProtKB-KW"/>
</dbReference>
<keyword evidence="10" id="KW-1185">Reference proteome</keyword>
<feature type="transmembrane region" description="Helical" evidence="7">
    <location>
        <begin position="165"/>
        <end position="182"/>
    </location>
</feature>
<dbReference type="InterPro" id="IPR007782">
    <property type="entry name" value="VKG_COase"/>
</dbReference>
<protein>
    <recommendedName>
        <fullName evidence="8">HTTM-like domain-containing protein</fullName>
    </recommendedName>
</protein>
<keyword evidence="6" id="KW-0456">Lyase</keyword>
<dbReference type="PANTHER" id="PTHR12639">
    <property type="entry name" value="VITAMIN K-DEPENDENT GAMMA-CARBOXYLASE"/>
    <property type="match status" value="1"/>
</dbReference>
<dbReference type="EMBL" id="JABFTP020000144">
    <property type="protein sequence ID" value="KAL3281325.1"/>
    <property type="molecule type" value="Genomic_DNA"/>
</dbReference>
<feature type="transmembrane region" description="Helical" evidence="7">
    <location>
        <begin position="222"/>
        <end position="240"/>
    </location>
</feature>
<gene>
    <name evidence="9" type="ORF">HHI36_004536</name>
</gene>
<feature type="transmembrane region" description="Helical" evidence="7">
    <location>
        <begin position="130"/>
        <end position="153"/>
    </location>
</feature>
<organism evidence="9 10">
    <name type="scientific">Cryptolaemus montrouzieri</name>
    <dbReference type="NCBI Taxonomy" id="559131"/>
    <lineage>
        <taxon>Eukaryota</taxon>
        <taxon>Metazoa</taxon>
        <taxon>Ecdysozoa</taxon>
        <taxon>Arthropoda</taxon>
        <taxon>Hexapoda</taxon>
        <taxon>Insecta</taxon>
        <taxon>Pterygota</taxon>
        <taxon>Neoptera</taxon>
        <taxon>Endopterygota</taxon>
        <taxon>Coleoptera</taxon>
        <taxon>Polyphaga</taxon>
        <taxon>Cucujiformia</taxon>
        <taxon>Coccinelloidea</taxon>
        <taxon>Coccinellidae</taxon>
        <taxon>Scymninae</taxon>
        <taxon>Scymnini</taxon>
        <taxon>Cryptolaemus</taxon>
    </lineage>
</organism>
<keyword evidence="2 7" id="KW-0812">Transmembrane</keyword>
<feature type="transmembrane region" description="Helical" evidence="7">
    <location>
        <begin position="261"/>
        <end position="278"/>
    </location>
</feature>
<keyword evidence="3 7" id="KW-1133">Transmembrane helix</keyword>
<name>A0ABD2NRN6_9CUCU</name>
<keyword evidence="4 7" id="KW-0472">Membrane</keyword>
<comment type="subcellular location">
    <subcellularLocation>
        <location evidence="1">Endomembrane system</location>
        <topology evidence="1">Multi-pass membrane protein</topology>
    </subcellularLocation>
</comment>
<evidence type="ECO:0000256" key="6">
    <source>
        <dbReference type="ARBA" id="ARBA00023239"/>
    </source>
</evidence>
<evidence type="ECO:0000256" key="4">
    <source>
        <dbReference type="ARBA" id="ARBA00023136"/>
    </source>
</evidence>
<dbReference type="AlphaFoldDB" id="A0ABD2NRN6"/>
<dbReference type="Pfam" id="PF22777">
    <property type="entry name" value="VKGC_lumenal_dom"/>
    <property type="match status" value="1"/>
</dbReference>
<evidence type="ECO:0000256" key="2">
    <source>
        <dbReference type="ARBA" id="ARBA00022692"/>
    </source>
</evidence>
<accession>A0ABD2NRN6</accession>
<evidence type="ECO:0000256" key="1">
    <source>
        <dbReference type="ARBA" id="ARBA00004127"/>
    </source>
</evidence>
<evidence type="ECO:0000256" key="5">
    <source>
        <dbReference type="ARBA" id="ARBA00023157"/>
    </source>
</evidence>
<evidence type="ECO:0000313" key="9">
    <source>
        <dbReference type="EMBL" id="KAL3281325.1"/>
    </source>
</evidence>
<dbReference type="InterPro" id="IPR011020">
    <property type="entry name" value="HTTM-like"/>
</dbReference>
<evidence type="ECO:0000256" key="7">
    <source>
        <dbReference type="SAM" id="Phobius"/>
    </source>
</evidence>
<evidence type="ECO:0000313" key="10">
    <source>
        <dbReference type="Proteomes" id="UP001516400"/>
    </source>
</evidence>
<dbReference type="Proteomes" id="UP001516400">
    <property type="component" value="Unassembled WGS sequence"/>
</dbReference>
<dbReference type="InterPro" id="IPR053934">
    <property type="entry name" value="HTTM_dom"/>
</dbReference>
<dbReference type="InterPro" id="IPR053935">
    <property type="entry name" value="VKGC_lumenal_dom"/>
</dbReference>
<reference evidence="9 10" key="1">
    <citation type="journal article" date="2021" name="BMC Biol.">
        <title>Horizontally acquired antibacterial genes associated with adaptive radiation of ladybird beetles.</title>
        <authorList>
            <person name="Li H.S."/>
            <person name="Tang X.F."/>
            <person name="Huang Y.H."/>
            <person name="Xu Z.Y."/>
            <person name="Chen M.L."/>
            <person name="Du X.Y."/>
            <person name="Qiu B.Y."/>
            <person name="Chen P.T."/>
            <person name="Zhang W."/>
            <person name="Slipinski A."/>
            <person name="Escalona H.E."/>
            <person name="Waterhouse R.M."/>
            <person name="Zwick A."/>
            <person name="Pang H."/>
        </authorList>
    </citation>
    <scope>NUCLEOTIDE SEQUENCE [LARGE SCALE GENOMIC DNA]</scope>
    <source>
        <strain evidence="9">SYSU2018</strain>
    </source>
</reference>
<sequence length="626" mass="73709">MVVIFETVMLSMYKVSFAKVVGFMYRPKDPSSLGVIRILFGFLMMLDLPEERGGSDILTRYGNPQDCHFPLIDGIKPLNYELMSILYGIMWLGTLGIMFGFHFRTSILMFGIPYWYIFLLDKSFWNNHTYLYGIVTVLLLGSSANHYCSLDGFFNQKIRNKPVPYWNYFILKFQFFMLYFLAGVKKTDWEWLEGYAMNDMGSHWVFFPFRIFLTPDQIDYLIIHWFGFLLDLTIGFWMLIEYTRSIAMVFCALFHLMNSRMFSIGMFPYVCLATMPLFCEENWPQKLMNCIKTTENGKNVVCSKEKTDTKQNITWKHRMVVCLLLGHCVLQTVLPFSHSITKGYNNWTKGLYGYSWDMMIHGWDTILVVVKVVENDTGQEHFLDSTAWTLNDRWTKHADMSLQYAQCVKRNLAGSNSSKIFSNISIYIDVWCSMNGRMQQRMFDPNYDLLKAKWSVFEDVEWLLPLLSEYSTFREKIGEISKHVHSWSNFSEVIFISDFPGLYLENYVSYELRNVSLTVLEGTVLYETEEGENIDQEIIRLEKGERWELQSGNFHKIHTIGKKPSSYMYTFVNSTKESSVTPEIRKDRQMYSPFPLIEDINHKIRSFQKMFSHIYKGTQYLIKLVY</sequence>
<comment type="caution">
    <text evidence="9">The sequence shown here is derived from an EMBL/GenBank/DDBJ whole genome shotgun (WGS) entry which is preliminary data.</text>
</comment>
<dbReference type="Pfam" id="PF05090">
    <property type="entry name" value="HTTM"/>
    <property type="match status" value="1"/>
</dbReference>
<evidence type="ECO:0000259" key="8">
    <source>
        <dbReference type="SMART" id="SM00752"/>
    </source>
</evidence>
<dbReference type="GO" id="GO:0012505">
    <property type="term" value="C:endomembrane system"/>
    <property type="evidence" value="ECO:0007669"/>
    <property type="project" value="UniProtKB-SubCell"/>
</dbReference>
<feature type="domain" description="HTTM-like" evidence="8">
    <location>
        <begin position="25"/>
        <end position="283"/>
    </location>
</feature>
<dbReference type="SMART" id="SM00752">
    <property type="entry name" value="HTTM"/>
    <property type="match status" value="1"/>
</dbReference>
<proteinExistence type="predicted"/>
<evidence type="ECO:0000256" key="3">
    <source>
        <dbReference type="ARBA" id="ARBA00022989"/>
    </source>
</evidence>
<dbReference type="PANTHER" id="PTHR12639:SF6">
    <property type="entry name" value="VITAMIN K-DEPENDENT GAMMA-CARBOXYLASE"/>
    <property type="match status" value="1"/>
</dbReference>
<feature type="transmembrane region" description="Helical" evidence="7">
    <location>
        <begin position="85"/>
        <end position="118"/>
    </location>
</feature>